<proteinExistence type="predicted"/>
<comment type="caution">
    <text evidence="1">The sequence shown here is derived from an EMBL/GenBank/DDBJ whole genome shotgun (WGS) entry which is preliminary data.</text>
</comment>
<gene>
    <name evidence="1" type="ORF">S12H4_44339</name>
</gene>
<sequence>MIANTTCALCGQDLLPSSIELCPECNEKSQKFCEEIYAIQPKQKREIDQFGLTIDSIISQNVFLNQSYLGNYAAYFGGYDGVGLLANNFGE</sequence>
<dbReference type="AlphaFoldDB" id="X1UB37"/>
<protein>
    <submittedName>
        <fullName evidence="1">Uncharacterized protein</fullName>
    </submittedName>
</protein>
<feature type="non-terminal residue" evidence="1">
    <location>
        <position position="91"/>
    </location>
</feature>
<reference evidence="1" key="1">
    <citation type="journal article" date="2014" name="Front. Microbiol.">
        <title>High frequency of phylogenetically diverse reductive dehalogenase-homologous genes in deep subseafloor sedimentary metagenomes.</title>
        <authorList>
            <person name="Kawai M."/>
            <person name="Futagami T."/>
            <person name="Toyoda A."/>
            <person name="Takaki Y."/>
            <person name="Nishi S."/>
            <person name="Hori S."/>
            <person name="Arai W."/>
            <person name="Tsubouchi T."/>
            <person name="Morono Y."/>
            <person name="Uchiyama I."/>
            <person name="Ito T."/>
            <person name="Fujiyama A."/>
            <person name="Inagaki F."/>
            <person name="Takami H."/>
        </authorList>
    </citation>
    <scope>NUCLEOTIDE SEQUENCE</scope>
    <source>
        <strain evidence="1">Expedition CK06-06</strain>
    </source>
</reference>
<evidence type="ECO:0000313" key="1">
    <source>
        <dbReference type="EMBL" id="GAJ14743.1"/>
    </source>
</evidence>
<name>X1UB37_9ZZZZ</name>
<dbReference type="EMBL" id="BARW01027312">
    <property type="protein sequence ID" value="GAJ14743.1"/>
    <property type="molecule type" value="Genomic_DNA"/>
</dbReference>
<organism evidence="1">
    <name type="scientific">marine sediment metagenome</name>
    <dbReference type="NCBI Taxonomy" id="412755"/>
    <lineage>
        <taxon>unclassified sequences</taxon>
        <taxon>metagenomes</taxon>
        <taxon>ecological metagenomes</taxon>
    </lineage>
</organism>
<accession>X1UB37</accession>